<proteinExistence type="predicted"/>
<evidence type="ECO:0000313" key="14">
    <source>
        <dbReference type="Proteomes" id="UP000002357"/>
    </source>
</evidence>
<feature type="region of interest" description="Disordered" evidence="9">
    <location>
        <begin position="1796"/>
        <end position="1862"/>
    </location>
</feature>
<feature type="domain" description="Ketosynthase family 3 (KS3)" evidence="11">
    <location>
        <begin position="1"/>
        <end position="461"/>
    </location>
</feature>
<feature type="domain" description="PKS/mFAS DH" evidence="12">
    <location>
        <begin position="1486"/>
        <end position="1769"/>
    </location>
</feature>
<dbReference type="InterPro" id="IPR042104">
    <property type="entry name" value="PKS_dehydratase_sf"/>
</dbReference>
<dbReference type="PROSITE" id="PS50075">
    <property type="entry name" value="CARRIER"/>
    <property type="match status" value="1"/>
</dbReference>
<name>D5SLC6_STRCL</name>
<evidence type="ECO:0000256" key="7">
    <source>
        <dbReference type="ARBA" id="ARBA00023315"/>
    </source>
</evidence>
<dbReference type="SUPFAM" id="SSF51735">
    <property type="entry name" value="NAD(P)-binding Rossmann-fold domains"/>
    <property type="match status" value="1"/>
</dbReference>
<dbReference type="SMART" id="SM00826">
    <property type="entry name" value="PKS_DH"/>
    <property type="match status" value="1"/>
</dbReference>
<feature type="active site" description="Proton acceptor; for dehydratase activity" evidence="8">
    <location>
        <position position="1518"/>
    </location>
</feature>
<organism evidence="13 14">
    <name type="scientific">Streptomyces clavuligerus</name>
    <dbReference type="NCBI Taxonomy" id="1901"/>
    <lineage>
        <taxon>Bacteria</taxon>
        <taxon>Bacillati</taxon>
        <taxon>Actinomycetota</taxon>
        <taxon>Actinomycetes</taxon>
        <taxon>Kitasatosporales</taxon>
        <taxon>Streptomycetaceae</taxon>
        <taxon>Streptomyces</taxon>
    </lineage>
</organism>
<dbReference type="Proteomes" id="UP000002357">
    <property type="component" value="Plasmid pSCL4"/>
</dbReference>
<feature type="region of interest" description="N-terminal hotdog fold" evidence="8">
    <location>
        <begin position="1486"/>
        <end position="1609"/>
    </location>
</feature>
<keyword evidence="13" id="KW-0614">Plasmid</keyword>
<comment type="pathway">
    <text evidence="1">Antibiotic biosynthesis.</text>
</comment>
<evidence type="ECO:0000256" key="8">
    <source>
        <dbReference type="PROSITE-ProRule" id="PRU01363"/>
    </source>
</evidence>
<dbReference type="CDD" id="cd00833">
    <property type="entry name" value="PKS"/>
    <property type="match status" value="1"/>
</dbReference>
<dbReference type="InterPro" id="IPR036736">
    <property type="entry name" value="ACP-like_sf"/>
</dbReference>
<dbReference type="KEGG" id="sclf:BB341_30230"/>
<dbReference type="InterPro" id="IPR049552">
    <property type="entry name" value="PKS_DH_N"/>
</dbReference>
<dbReference type="InterPro" id="IPR049551">
    <property type="entry name" value="PKS_DH_C"/>
</dbReference>
<evidence type="ECO:0000256" key="5">
    <source>
        <dbReference type="ARBA" id="ARBA00023194"/>
    </source>
</evidence>
<evidence type="ECO:0000259" key="10">
    <source>
        <dbReference type="PROSITE" id="PS50075"/>
    </source>
</evidence>
<dbReference type="SUPFAM" id="SSF53901">
    <property type="entry name" value="Thiolase-like"/>
    <property type="match status" value="1"/>
</dbReference>
<evidence type="ECO:0000313" key="13">
    <source>
        <dbReference type="EMBL" id="EFG04719.2"/>
    </source>
</evidence>
<keyword evidence="14" id="KW-1185">Reference proteome</keyword>
<dbReference type="OrthoDB" id="9778690at2"/>
<dbReference type="Gene3D" id="3.40.366.10">
    <property type="entry name" value="Malonyl-Coenzyme A Acyl Carrier Protein, domain 2"/>
    <property type="match status" value="1"/>
</dbReference>
<feature type="domain" description="Carrier" evidence="10">
    <location>
        <begin position="952"/>
        <end position="1028"/>
    </location>
</feature>
<feature type="region of interest" description="C-terminal hotdog fold" evidence="8">
    <location>
        <begin position="1622"/>
        <end position="1769"/>
    </location>
</feature>
<dbReference type="Pfam" id="PF08659">
    <property type="entry name" value="KR"/>
    <property type="match status" value="1"/>
</dbReference>
<dbReference type="PANTHER" id="PTHR43775:SF51">
    <property type="entry name" value="INACTIVE PHENOLPHTHIOCEROL SYNTHESIS POLYKETIDE SYNTHASE TYPE I PKS1-RELATED"/>
    <property type="match status" value="1"/>
</dbReference>
<protein>
    <submittedName>
        <fullName evidence="13">Enediyne Polyketide synthase</fullName>
    </submittedName>
</protein>
<evidence type="ECO:0000256" key="4">
    <source>
        <dbReference type="ARBA" id="ARBA00022679"/>
    </source>
</evidence>
<keyword evidence="5" id="KW-0045">Antibiotic biosynthesis</keyword>
<dbReference type="InterPro" id="IPR016036">
    <property type="entry name" value="Malonyl_transacylase_ACP-bd"/>
</dbReference>
<keyword evidence="7" id="KW-0012">Acyltransferase</keyword>
<evidence type="ECO:0000259" key="12">
    <source>
        <dbReference type="PROSITE" id="PS52019"/>
    </source>
</evidence>
<geneLocation type="plasmid" evidence="13 14">
    <name>pSCL4</name>
</geneLocation>
<dbReference type="Pfam" id="PF21089">
    <property type="entry name" value="PKS_DH_N"/>
    <property type="match status" value="1"/>
</dbReference>
<dbReference type="SMART" id="SM00825">
    <property type="entry name" value="PKS_KS"/>
    <property type="match status" value="1"/>
</dbReference>
<feature type="active site" description="Proton donor; for dehydratase activity" evidence="8">
    <location>
        <position position="1683"/>
    </location>
</feature>
<dbReference type="InterPro" id="IPR009081">
    <property type="entry name" value="PP-bd_ACP"/>
</dbReference>
<dbReference type="GO" id="GO:0004312">
    <property type="term" value="F:fatty acid synthase activity"/>
    <property type="evidence" value="ECO:0007669"/>
    <property type="project" value="TreeGrafter"/>
</dbReference>
<evidence type="ECO:0000259" key="11">
    <source>
        <dbReference type="PROSITE" id="PS52004"/>
    </source>
</evidence>
<dbReference type="InterPro" id="IPR020841">
    <property type="entry name" value="PKS_Beta-ketoAc_synthase_dom"/>
</dbReference>
<dbReference type="InterPro" id="IPR013968">
    <property type="entry name" value="PKS_KR"/>
</dbReference>
<evidence type="ECO:0000256" key="9">
    <source>
        <dbReference type="SAM" id="MobiDB-lite"/>
    </source>
</evidence>
<dbReference type="CDD" id="cd08953">
    <property type="entry name" value="KR_2_SDR_x"/>
    <property type="match status" value="1"/>
</dbReference>
<dbReference type="GO" id="GO:0008897">
    <property type="term" value="F:holo-[acyl-carrier-protein] synthase activity"/>
    <property type="evidence" value="ECO:0007669"/>
    <property type="project" value="InterPro"/>
</dbReference>
<dbReference type="InterPro" id="IPR036291">
    <property type="entry name" value="NAD(P)-bd_dom_sf"/>
</dbReference>
<dbReference type="InterPro" id="IPR050091">
    <property type="entry name" value="PKS_NRPS_Biosynth_Enz"/>
</dbReference>
<dbReference type="EMBL" id="CM000914">
    <property type="protein sequence ID" value="EFG04719.2"/>
    <property type="molecule type" value="Genomic_DNA"/>
</dbReference>
<dbReference type="InterPro" id="IPR016035">
    <property type="entry name" value="Acyl_Trfase/lysoPLipase"/>
</dbReference>
<dbReference type="Pfam" id="PF00698">
    <property type="entry name" value="Acyl_transf_1"/>
    <property type="match status" value="1"/>
</dbReference>
<dbReference type="InterPro" id="IPR057326">
    <property type="entry name" value="KR_dom"/>
</dbReference>
<dbReference type="GO" id="GO:0017000">
    <property type="term" value="P:antibiotic biosynthetic process"/>
    <property type="evidence" value="ECO:0007669"/>
    <property type="project" value="UniProtKB-KW"/>
</dbReference>
<dbReference type="PROSITE" id="PS52004">
    <property type="entry name" value="KS3_2"/>
    <property type="match status" value="1"/>
</dbReference>
<dbReference type="InterPro" id="IPR001227">
    <property type="entry name" value="Ac_transferase_dom_sf"/>
</dbReference>
<dbReference type="InterPro" id="IPR014043">
    <property type="entry name" value="Acyl_transferase_dom"/>
</dbReference>
<evidence type="ECO:0000256" key="3">
    <source>
        <dbReference type="ARBA" id="ARBA00022553"/>
    </source>
</evidence>
<dbReference type="eggNOG" id="COG1028">
    <property type="taxonomic scope" value="Bacteria"/>
</dbReference>
<dbReference type="PROSITE" id="PS52019">
    <property type="entry name" value="PKS_MFAS_DH"/>
    <property type="match status" value="1"/>
</dbReference>
<dbReference type="GeneID" id="93734308"/>
<dbReference type="Gene3D" id="1.10.1200.10">
    <property type="entry name" value="ACP-like"/>
    <property type="match status" value="1"/>
</dbReference>
<sequence length="1984" mass="206789">MTRIAIVGMACRYPDATTPRELWENALAGRRAFRRLPDERMRLADYWDPDPARPDRFYARNAAVIEGYSFDRVGHKIAGSTYRSTDLTHWLALDVAGRALADAGFPGGAGLPGRRTGVVVGNTLTGEFTRANTLRLRWPYVRRVVGAALREEGWDDGKLAGFLDAVESSYKGPFPPVDEDTLAGGLSNTIAGRICNHFDLGGGGYTVDGACSSSLLSVTQGAKSLIDGDTDVVVAGGVDLSIDPFEIIGFAKTGALARGEMRVYDRRAGGFWPGEGCGMVVLMREGDALAAGHRVYATVAGWGISSDGQGGMTRPEERGYRLALERAYERAGFGIGSVALFEGHGTGTEVGDATELGALGGARAAGGPVGPAAVVSSVKAQIGHTKAAAGVAGLIKAAMAVDEEILPPAVGCGEPHPLLTGEEAPLRVLRRAEVWPQGAPVRAGITAMGFGGINVHVVLDKARGAAPRRRRTLTGRGLALASSAQDAELLLVDADSPRELRERLNELAGLAARVSYAELGDLAATLQRELRDAPCRAAVVASSPDEAEQRLALLADTLGQGREEYAAPDGGAFLGRVRGPARIGYLFPGQGSGKGSGGGALRRRMAEADEVHTAAALPADSHGVATESAQPRIVTGSTAGLRALDALGLDATVAVGHSLGELSALHWAGALDQEPLFDLARTRGAVMAEHSAPGTMTSLAASAEKAAELAAGLPVVLAGHNGPEQTVLAGPADAIADVEARARAAGTNCTRLAVSHAFHSPLMTAAAETFGTWLAEREFRPVGRRVVSTVTGDVLAPGTDLRALLRRQITAPVLFTRAVARAAADADLFIEVGPGRVLSPLATAVTGLPALSLDTDSESLRGLLGVAGAAHVLGAPLDHARLFHDRLIRPLDTDGGFRFFTSPAEAAPVVDLNGHRAIAAGHEPDAEPHAVTATVTGERGGEGTGSGDAPTGNTVDLLRRIVAERAELPPELVTSETRLLDGLHLSSITVGQIVNEAARLLGVPPAATPLNFATATVGELAEALTELAGTARDGDSARPPAVAGAAAWARAFAVEPEELPLPTAAPPEDNAPWQLFADRGHPFAEPLRRRLEKARVGAGVLVCLPPSATEADLETALRGARAALADGHTRRFVLVQHGPVATALAKTLHLEAPRLRTTVVRLPANAHVHMDADANSDTGGEGEATGSRAGAIAVIVAETAATTHFTEAHYGPEGSRTVPVLRPLPVRPARARQPLGSSDVLLVTGGGKGITAECALALAVDTGASLAVLGRSDPARDTELAANLRRMTDNGVTVRYAPADVTDPGQVGAAVARLTAALGPVTAVLHGAGRNEPAALTDLDPDAFRRALAPKVDGLRAVLDALEPDRLRLLIAFGSIIGRAGLRGEAHYATANEWLTDLTEEFARSHPHCRTLCLEWSVWSGVGMGERLSVVESLTRDGVTPVTPDQGIALLRRLVTDPDAPTVTVVSGRTEGIATVRRATRPLPLLRFVEKPLIRYDGVELVTEAELSVGTDPYLADHELDGSLLFPAVLGMEAMAQVAAAVTGHTTVPVIEGAEFLRPITVPATGRTTIRVAAVVTAEDTVEAAIHSEETGFAAEHFRARLVFAAAPPPATPLPAPTGDGLPPVPLDPVRELYGDLLFQSGRFTRLRRYHRAAAREVDAEVATSARENWFAGFLPGELLLGDPGARDALMHGNQVCVPYATLLPQAVGRIRPYGGKPAVTGDLRYCAVERHRDGDTHVYDIAVRTADGEVVEWWEGLRLRAVRHRDSGGPWVAPLLGPYLERTVEDLTGARVAVAVEPDGDREGAGNGDGGGDGDRAGAGGGDRGDRTARAAGRATGRPVGLRRRPDGRPELSGSGTGRLSSAHGADLTLCAVSDRTVGCDIEEVAARPAPEWAALLGGHAALAHLVARETGEDPDTAATRVWTAVECLQKAGYTGSAPLTLTPARRPGWTVFSSAELRVTTLATTVRGAAAPLVLAILTGGH</sequence>
<dbReference type="Gene3D" id="3.40.47.10">
    <property type="match status" value="1"/>
</dbReference>
<gene>
    <name evidence="13" type="ORF">SCLAV_p1233</name>
</gene>
<dbReference type="GO" id="GO:0000287">
    <property type="term" value="F:magnesium ion binding"/>
    <property type="evidence" value="ECO:0007669"/>
    <property type="project" value="InterPro"/>
</dbReference>
<dbReference type="Pfam" id="PF00109">
    <property type="entry name" value="ketoacyl-synt"/>
    <property type="match status" value="1"/>
</dbReference>
<evidence type="ECO:0000256" key="6">
    <source>
        <dbReference type="ARBA" id="ARBA00023268"/>
    </source>
</evidence>
<dbReference type="InterPro" id="IPR016039">
    <property type="entry name" value="Thiolase-like"/>
</dbReference>
<dbReference type="Pfam" id="PF14765">
    <property type="entry name" value="PS-DH"/>
    <property type="match status" value="1"/>
</dbReference>
<evidence type="ECO:0000256" key="1">
    <source>
        <dbReference type="ARBA" id="ARBA00004792"/>
    </source>
</evidence>
<accession>D5SLC6</accession>
<dbReference type="InterPro" id="IPR049900">
    <property type="entry name" value="PKS_mFAS_DH"/>
</dbReference>
<keyword evidence="2" id="KW-0596">Phosphopantetheine</keyword>
<dbReference type="Gene3D" id="3.90.470.20">
    <property type="entry name" value="4'-phosphopantetheinyl transferase domain"/>
    <property type="match status" value="1"/>
</dbReference>
<dbReference type="SUPFAM" id="SSF55048">
    <property type="entry name" value="Probable ACP-binding domain of malonyl-CoA ACP transacylase"/>
    <property type="match status" value="1"/>
</dbReference>
<dbReference type="SUPFAM" id="SSF47336">
    <property type="entry name" value="ACP-like"/>
    <property type="match status" value="1"/>
</dbReference>
<dbReference type="SUPFAM" id="SSF52151">
    <property type="entry name" value="FabD/lysophospholipase-like"/>
    <property type="match status" value="1"/>
</dbReference>
<dbReference type="eggNOG" id="COG3321">
    <property type="taxonomic scope" value="Bacteria"/>
</dbReference>
<evidence type="ECO:0000256" key="2">
    <source>
        <dbReference type="ARBA" id="ARBA00022450"/>
    </source>
</evidence>
<keyword evidence="6" id="KW-0511">Multifunctional enzyme</keyword>
<reference evidence="13 14" key="1">
    <citation type="journal article" date="2010" name="Genome Biol. Evol.">
        <title>The sequence of a 1.8-mb bacterial linear plasmid reveals a rich evolutionary reservoir of secondary metabolic pathways.</title>
        <authorList>
            <person name="Medema M.H."/>
            <person name="Trefzer A."/>
            <person name="Kovalchuk A."/>
            <person name="van den Berg M."/>
            <person name="Mueller U."/>
            <person name="Heijne W."/>
            <person name="Wu L."/>
            <person name="Alam M.T."/>
            <person name="Ronning C.M."/>
            <person name="Nierman W.C."/>
            <person name="Bovenberg R.A.L."/>
            <person name="Breitling R."/>
            <person name="Takano E."/>
        </authorList>
    </citation>
    <scope>NUCLEOTIDE SEQUENCE [LARGE SCALE GENOMIC DNA]</scope>
    <source>
        <strain evidence="14">ATCC 27064 / DSM 738 / JCM 4710 / NBRC 13307 / NCIMB 12785 / NRRL 3585 / VKM Ac-602</strain>
        <plasmid evidence="13">pSCL4</plasmid>
    </source>
</reference>
<dbReference type="InterPro" id="IPR037143">
    <property type="entry name" value="4-PPantetheinyl_Trfase_dom_sf"/>
</dbReference>
<keyword evidence="3" id="KW-0597">Phosphoprotein</keyword>
<feature type="compositionally biased region" description="Gly residues" evidence="9">
    <location>
        <begin position="1806"/>
        <end position="1823"/>
    </location>
</feature>
<dbReference type="Gene3D" id="3.40.50.720">
    <property type="entry name" value="NAD(P)-binding Rossmann-like Domain"/>
    <property type="match status" value="1"/>
</dbReference>
<dbReference type="InterPro" id="IPR020807">
    <property type="entry name" value="PKS_DH"/>
</dbReference>
<keyword evidence="4" id="KW-0808">Transferase</keyword>
<dbReference type="SMART" id="SM00822">
    <property type="entry name" value="PKS_KR"/>
    <property type="match status" value="1"/>
</dbReference>
<dbReference type="RefSeq" id="WP_003963555.1">
    <property type="nucleotide sequence ID" value="NZ_CM000914.1"/>
</dbReference>
<dbReference type="Gene3D" id="3.10.129.110">
    <property type="entry name" value="Polyketide synthase dehydratase"/>
    <property type="match status" value="1"/>
</dbReference>
<dbReference type="PANTHER" id="PTHR43775">
    <property type="entry name" value="FATTY ACID SYNTHASE"/>
    <property type="match status" value="1"/>
</dbReference>
<dbReference type="SMART" id="SM00827">
    <property type="entry name" value="PKS_AT"/>
    <property type="match status" value="1"/>
</dbReference>
<dbReference type="Pfam" id="PF02801">
    <property type="entry name" value="Ketoacyl-synt_C"/>
    <property type="match status" value="1"/>
</dbReference>
<dbReference type="InterPro" id="IPR014031">
    <property type="entry name" value="Ketoacyl_synth_C"/>
</dbReference>
<dbReference type="InterPro" id="IPR014030">
    <property type="entry name" value="Ketoacyl_synth_N"/>
</dbReference>
<dbReference type="GO" id="GO:0006633">
    <property type="term" value="P:fatty acid biosynthetic process"/>
    <property type="evidence" value="ECO:0007669"/>
    <property type="project" value="TreeGrafter"/>
</dbReference>